<dbReference type="InterPro" id="IPR012349">
    <property type="entry name" value="Split_barrel_FMN-bd"/>
</dbReference>
<dbReference type="InterPro" id="IPR010982">
    <property type="entry name" value="Lambda_DNA-bd_dom_sf"/>
</dbReference>
<dbReference type="EMBL" id="CP102514">
    <property type="protein sequence ID" value="UUY46055.1"/>
    <property type="molecule type" value="Genomic_DNA"/>
</dbReference>
<protein>
    <submittedName>
        <fullName evidence="2">Pyridoxamine 5'-phosphate oxidase family protein</fullName>
    </submittedName>
</protein>
<organism evidence="2 3">
    <name type="scientific">Streptomyces yangpuensis</name>
    <dbReference type="NCBI Taxonomy" id="1648182"/>
    <lineage>
        <taxon>Bacteria</taxon>
        <taxon>Bacillati</taxon>
        <taxon>Actinomycetota</taxon>
        <taxon>Actinomycetes</taxon>
        <taxon>Kitasatosporales</taxon>
        <taxon>Streptomycetaceae</taxon>
        <taxon>Streptomyces</taxon>
    </lineage>
</organism>
<dbReference type="InterPro" id="IPR024747">
    <property type="entry name" value="Pyridox_Oxase-rel"/>
</dbReference>
<dbReference type="InterPro" id="IPR001387">
    <property type="entry name" value="Cro/C1-type_HTH"/>
</dbReference>
<name>A0ABY5PRG8_9ACTN</name>
<reference evidence="2" key="1">
    <citation type="submission" date="2022-08" db="EMBL/GenBank/DDBJ databases">
        <authorList>
            <person name="Tian L."/>
        </authorList>
    </citation>
    <scope>NUCLEOTIDE SEQUENCE</scope>
    <source>
        <strain evidence="2">CM253</strain>
    </source>
</reference>
<keyword evidence="3" id="KW-1185">Reference proteome</keyword>
<dbReference type="SUPFAM" id="SSF50475">
    <property type="entry name" value="FMN-binding split barrel"/>
    <property type="match status" value="1"/>
</dbReference>
<dbReference type="Pfam" id="PF13560">
    <property type="entry name" value="HTH_31"/>
    <property type="match status" value="1"/>
</dbReference>
<accession>A0ABY5PRG8</accession>
<proteinExistence type="predicted"/>
<dbReference type="Pfam" id="PF12900">
    <property type="entry name" value="Pyridox_ox_2"/>
    <property type="match status" value="1"/>
</dbReference>
<dbReference type="Proteomes" id="UP001057738">
    <property type="component" value="Chromosome"/>
</dbReference>
<feature type="domain" description="HTH cro/C1-type" evidence="1">
    <location>
        <begin position="30"/>
        <end position="84"/>
    </location>
</feature>
<evidence type="ECO:0000313" key="2">
    <source>
        <dbReference type="EMBL" id="UUY46055.1"/>
    </source>
</evidence>
<dbReference type="RefSeq" id="WP_257854596.1">
    <property type="nucleotide sequence ID" value="NZ_CP102514.1"/>
</dbReference>
<gene>
    <name evidence="2" type="ORF">NRK68_01815</name>
</gene>
<dbReference type="GeneID" id="95572174"/>
<evidence type="ECO:0000259" key="1">
    <source>
        <dbReference type="PROSITE" id="PS50943"/>
    </source>
</evidence>
<sequence length="233" mass="24496">MTTISGTGYRAPHGLLDHAPAMGTDLGRRLAARRAAAGLSRADLGDRSGFDAHYITLVEERGALPSIGTLVRLAGVLGTTVEALAGRTPVPEAGPRAKDPAAGTAVLDGAECRRLLGVRGIGRVAVFTADGPAVLPVNYLVVGQDIAFRTAADTVLARAAGTDAAFEVERIDEVAEQAWSVLAVGVLETATHPDELRRMARAAHSVPWAGGERTRWMKLAPVRFTGRRIAHLQ</sequence>
<evidence type="ECO:0000313" key="3">
    <source>
        <dbReference type="Proteomes" id="UP001057738"/>
    </source>
</evidence>
<dbReference type="PROSITE" id="PS50943">
    <property type="entry name" value="HTH_CROC1"/>
    <property type="match status" value="1"/>
</dbReference>
<dbReference type="SMART" id="SM00530">
    <property type="entry name" value="HTH_XRE"/>
    <property type="match status" value="1"/>
</dbReference>
<dbReference type="Gene3D" id="1.10.260.40">
    <property type="entry name" value="lambda repressor-like DNA-binding domains"/>
    <property type="match status" value="1"/>
</dbReference>
<dbReference type="SUPFAM" id="SSF47413">
    <property type="entry name" value="lambda repressor-like DNA-binding domains"/>
    <property type="match status" value="1"/>
</dbReference>
<dbReference type="Gene3D" id="2.30.110.10">
    <property type="entry name" value="Electron Transport, Fmn-binding Protein, Chain A"/>
    <property type="match status" value="1"/>
</dbReference>